<protein>
    <submittedName>
        <fullName evidence="1">Uncharacterized protein</fullName>
    </submittedName>
</protein>
<evidence type="ECO:0000313" key="1">
    <source>
        <dbReference type="EMBL" id="SPT68973.1"/>
    </source>
</evidence>
<accession>A0A2X0V509</accession>
<dbReference type="RefSeq" id="WP_113743176.1">
    <property type="nucleotide sequence ID" value="NZ_UAPV01000001.1"/>
</dbReference>
<gene>
    <name evidence="1" type="ORF">NCTC13093_00336</name>
</gene>
<proteinExistence type="predicted"/>
<sequence>MDTFKLVISAKDTHELCNDTLKDYKGACIALNLCQSVKSSLIHTDYVALLEHIRTDLGFEVAACIKDLTPSEAIDFILKHEFRTVILFGTYTSEYLQTLKNAVTDLELFVAQDPRSCSFDAFTSIYKDFCTAFVALAEPWRKDNYVFENSLLTIPLKDRCIVSVNSIEGIEELKKLGFGGAFVDIKNIKNNQE</sequence>
<dbReference type="EMBL" id="UAPV01000001">
    <property type="protein sequence ID" value="SPT68973.1"/>
    <property type="molecule type" value="Genomic_DNA"/>
</dbReference>
<name>A0A2X0V509_9GAMM</name>
<dbReference type="AlphaFoldDB" id="A0A2X0V509"/>
<evidence type="ECO:0000313" key="2">
    <source>
        <dbReference type="Proteomes" id="UP000250086"/>
    </source>
</evidence>
<dbReference type="Proteomes" id="UP000250086">
    <property type="component" value="Unassembled WGS sequence"/>
</dbReference>
<reference evidence="1 2" key="1">
    <citation type="submission" date="2018-06" db="EMBL/GenBank/DDBJ databases">
        <authorList>
            <consortium name="Pathogen Informatics"/>
            <person name="Doyle S."/>
        </authorList>
    </citation>
    <scope>NUCLEOTIDE SEQUENCE [LARGE SCALE GENOMIC DNA]</scope>
    <source>
        <strain evidence="1 2">NCTC13093</strain>
    </source>
</reference>
<organism evidence="1 2">
    <name type="scientific">Anaerobiospirillum thomasii</name>
    <dbReference type="NCBI Taxonomy" id="179995"/>
    <lineage>
        <taxon>Bacteria</taxon>
        <taxon>Pseudomonadati</taxon>
        <taxon>Pseudomonadota</taxon>
        <taxon>Gammaproteobacteria</taxon>
        <taxon>Aeromonadales</taxon>
        <taxon>Succinivibrionaceae</taxon>
        <taxon>Anaerobiospirillum</taxon>
    </lineage>
</organism>
<keyword evidence="2" id="KW-1185">Reference proteome</keyword>